<evidence type="ECO:0000313" key="8">
    <source>
        <dbReference type="Proteomes" id="UP000016930"/>
    </source>
</evidence>
<keyword evidence="3" id="KW-0547">Nucleotide-binding</keyword>
<dbReference type="PROSITE" id="PS50011">
    <property type="entry name" value="PROTEIN_KINASE_DOM"/>
    <property type="match status" value="1"/>
</dbReference>
<keyword evidence="5" id="KW-0067">ATP-binding</keyword>
<evidence type="ECO:0000256" key="3">
    <source>
        <dbReference type="ARBA" id="ARBA00022741"/>
    </source>
</evidence>
<dbReference type="EMBL" id="KB445795">
    <property type="protein sequence ID" value="EMD38196.1"/>
    <property type="molecule type" value="Genomic_DNA"/>
</dbReference>
<evidence type="ECO:0000256" key="4">
    <source>
        <dbReference type="ARBA" id="ARBA00022777"/>
    </source>
</evidence>
<keyword evidence="2" id="KW-0808">Transferase</keyword>
<gene>
    <name evidence="7" type="ORF">CERSUDRAFT_93724</name>
</gene>
<dbReference type="SMART" id="SM00220">
    <property type="entry name" value="S_TKc"/>
    <property type="match status" value="1"/>
</dbReference>
<dbReference type="PROSITE" id="PS00108">
    <property type="entry name" value="PROTEIN_KINASE_ST"/>
    <property type="match status" value="1"/>
</dbReference>
<dbReference type="InterPro" id="IPR011009">
    <property type="entry name" value="Kinase-like_dom_sf"/>
</dbReference>
<protein>
    <recommendedName>
        <fullName evidence="6">Protein kinase domain-containing protein</fullName>
    </recommendedName>
</protein>
<organism evidence="7 8">
    <name type="scientific">Ceriporiopsis subvermispora (strain B)</name>
    <name type="common">White-rot fungus</name>
    <name type="synonym">Gelatoporia subvermispora</name>
    <dbReference type="NCBI Taxonomy" id="914234"/>
    <lineage>
        <taxon>Eukaryota</taxon>
        <taxon>Fungi</taxon>
        <taxon>Dikarya</taxon>
        <taxon>Basidiomycota</taxon>
        <taxon>Agaricomycotina</taxon>
        <taxon>Agaricomycetes</taxon>
        <taxon>Polyporales</taxon>
        <taxon>Gelatoporiaceae</taxon>
        <taxon>Gelatoporia</taxon>
    </lineage>
</organism>
<dbReference type="GO" id="GO:0004674">
    <property type="term" value="F:protein serine/threonine kinase activity"/>
    <property type="evidence" value="ECO:0007669"/>
    <property type="project" value="UniProtKB-KW"/>
</dbReference>
<reference evidence="7 8" key="1">
    <citation type="journal article" date="2012" name="Proc. Natl. Acad. Sci. U.S.A.">
        <title>Comparative genomics of Ceriporiopsis subvermispora and Phanerochaete chrysosporium provide insight into selective ligninolysis.</title>
        <authorList>
            <person name="Fernandez-Fueyo E."/>
            <person name="Ruiz-Duenas F.J."/>
            <person name="Ferreira P."/>
            <person name="Floudas D."/>
            <person name="Hibbett D.S."/>
            <person name="Canessa P."/>
            <person name="Larrondo L.F."/>
            <person name="James T.Y."/>
            <person name="Seelenfreund D."/>
            <person name="Lobos S."/>
            <person name="Polanco R."/>
            <person name="Tello M."/>
            <person name="Honda Y."/>
            <person name="Watanabe T."/>
            <person name="Watanabe T."/>
            <person name="Ryu J.S."/>
            <person name="Kubicek C.P."/>
            <person name="Schmoll M."/>
            <person name="Gaskell J."/>
            <person name="Hammel K.E."/>
            <person name="St John F.J."/>
            <person name="Vanden Wymelenberg A."/>
            <person name="Sabat G."/>
            <person name="Splinter BonDurant S."/>
            <person name="Syed K."/>
            <person name="Yadav J.S."/>
            <person name="Doddapaneni H."/>
            <person name="Subramanian V."/>
            <person name="Lavin J.L."/>
            <person name="Oguiza J.A."/>
            <person name="Perez G."/>
            <person name="Pisabarro A.G."/>
            <person name="Ramirez L."/>
            <person name="Santoyo F."/>
            <person name="Master E."/>
            <person name="Coutinho P.M."/>
            <person name="Henrissat B."/>
            <person name="Lombard V."/>
            <person name="Magnuson J.K."/>
            <person name="Kuees U."/>
            <person name="Hori C."/>
            <person name="Igarashi K."/>
            <person name="Samejima M."/>
            <person name="Held B.W."/>
            <person name="Barry K.W."/>
            <person name="LaButti K.M."/>
            <person name="Lapidus A."/>
            <person name="Lindquist E.A."/>
            <person name="Lucas S.M."/>
            <person name="Riley R."/>
            <person name="Salamov A.A."/>
            <person name="Hoffmeister D."/>
            <person name="Schwenk D."/>
            <person name="Hadar Y."/>
            <person name="Yarden O."/>
            <person name="de Vries R.P."/>
            <person name="Wiebenga A."/>
            <person name="Stenlid J."/>
            <person name="Eastwood D."/>
            <person name="Grigoriev I.V."/>
            <person name="Berka R.M."/>
            <person name="Blanchette R.A."/>
            <person name="Kersten P."/>
            <person name="Martinez A.T."/>
            <person name="Vicuna R."/>
            <person name="Cullen D."/>
        </authorList>
    </citation>
    <scope>NUCLEOTIDE SEQUENCE [LARGE SCALE GENOMIC DNA]</scope>
    <source>
        <strain evidence="7 8">B</strain>
    </source>
</reference>
<evidence type="ECO:0000256" key="2">
    <source>
        <dbReference type="ARBA" id="ARBA00022679"/>
    </source>
</evidence>
<dbReference type="Gene3D" id="1.10.510.10">
    <property type="entry name" value="Transferase(Phosphotransferase) domain 1"/>
    <property type="match status" value="1"/>
</dbReference>
<dbReference type="InterPro" id="IPR000719">
    <property type="entry name" value="Prot_kinase_dom"/>
</dbReference>
<sequence length="388" mass="44990">MAVRVKVQERRNRIQAGRRRMKEDPLYAIKAIEKEKTIIDETKCHLADHVISAKHNERRALVRLPWHPFITGILDAFTDPLNTYLLLELVPGKCLHGHVTKLQNLTLQDVRFYLANMTIAVEFLHEHKFVHRDIKPLNFIVGPDGYLQLCDLGTAARIDDEDEWKDTGHGTELYHSPEVAAHKNSPIPMEHKHRWDIDWWAVALSCIELATKTSALKPVDAPDGLVARRARDRPILWLRDNLDVIPSLGHLLNTMLQEDWNQRKGTTCVWHKGRFQNLYIRRHPFMRKIDWTQIEQRRYRAPHPTTPYPKMTEGWNHEEFVLPASIPGLSIAELPASRMHDDRFKRVISLPETCPQISVHSEGVAQHSTQRHIPRVMLHTAGGREDSR</sequence>
<dbReference type="STRING" id="914234.M2RH90"/>
<dbReference type="PANTHER" id="PTHR24351">
    <property type="entry name" value="RIBOSOMAL PROTEIN S6 KINASE"/>
    <property type="match status" value="1"/>
</dbReference>
<keyword evidence="4" id="KW-0418">Kinase</keyword>
<accession>M2RH90</accession>
<feature type="domain" description="Protein kinase" evidence="6">
    <location>
        <begin position="1"/>
        <end position="286"/>
    </location>
</feature>
<dbReference type="OrthoDB" id="10252171at2759"/>
<evidence type="ECO:0000256" key="1">
    <source>
        <dbReference type="ARBA" id="ARBA00022527"/>
    </source>
</evidence>
<dbReference type="Gene3D" id="3.30.200.20">
    <property type="entry name" value="Phosphorylase Kinase, domain 1"/>
    <property type="match status" value="1"/>
</dbReference>
<dbReference type="Proteomes" id="UP000016930">
    <property type="component" value="Unassembled WGS sequence"/>
</dbReference>
<evidence type="ECO:0000313" key="7">
    <source>
        <dbReference type="EMBL" id="EMD38196.1"/>
    </source>
</evidence>
<proteinExistence type="predicted"/>
<dbReference type="SUPFAM" id="SSF56112">
    <property type="entry name" value="Protein kinase-like (PK-like)"/>
    <property type="match status" value="1"/>
</dbReference>
<dbReference type="AlphaFoldDB" id="M2RH90"/>
<keyword evidence="1" id="KW-0723">Serine/threonine-protein kinase</keyword>
<dbReference type="GO" id="GO:0005524">
    <property type="term" value="F:ATP binding"/>
    <property type="evidence" value="ECO:0007669"/>
    <property type="project" value="UniProtKB-KW"/>
</dbReference>
<dbReference type="Pfam" id="PF00069">
    <property type="entry name" value="Pkinase"/>
    <property type="match status" value="1"/>
</dbReference>
<dbReference type="InterPro" id="IPR008271">
    <property type="entry name" value="Ser/Thr_kinase_AS"/>
</dbReference>
<evidence type="ECO:0000256" key="5">
    <source>
        <dbReference type="ARBA" id="ARBA00022840"/>
    </source>
</evidence>
<dbReference type="HOGENOM" id="CLU_000288_63_5_1"/>
<keyword evidence="8" id="KW-1185">Reference proteome</keyword>
<evidence type="ECO:0000259" key="6">
    <source>
        <dbReference type="PROSITE" id="PS50011"/>
    </source>
</evidence>
<name>M2RH90_CERS8</name>